<proteinExistence type="predicted"/>
<evidence type="ECO:0000256" key="2">
    <source>
        <dbReference type="SAM" id="SignalP"/>
    </source>
</evidence>
<keyword evidence="3" id="KW-0808">Transferase</keyword>
<feature type="signal peptide" evidence="2">
    <location>
        <begin position="1"/>
        <end position="16"/>
    </location>
</feature>
<keyword evidence="4" id="KW-1185">Reference proteome</keyword>
<feature type="compositionally biased region" description="Low complexity" evidence="1">
    <location>
        <begin position="186"/>
        <end position="197"/>
    </location>
</feature>
<keyword evidence="3" id="KW-0012">Acyltransferase</keyword>
<evidence type="ECO:0000256" key="1">
    <source>
        <dbReference type="SAM" id="MobiDB-lite"/>
    </source>
</evidence>
<keyword evidence="2" id="KW-0732">Signal</keyword>
<protein>
    <submittedName>
        <fullName evidence="3">Palmitoyltransferase pfa5</fullName>
        <ecNumber evidence="3">2.3.1.225</ecNumber>
    </submittedName>
</protein>
<dbReference type="Proteomes" id="UP001583193">
    <property type="component" value="Unassembled WGS sequence"/>
</dbReference>
<feature type="region of interest" description="Disordered" evidence="1">
    <location>
        <begin position="154"/>
        <end position="237"/>
    </location>
</feature>
<comment type="caution">
    <text evidence="3">The sequence shown here is derived from an EMBL/GenBank/DDBJ whole genome shotgun (WGS) entry which is preliminary data.</text>
</comment>
<dbReference type="GO" id="GO:0019706">
    <property type="term" value="F:protein-cysteine S-palmitoyltransferase activity"/>
    <property type="evidence" value="ECO:0007669"/>
    <property type="project" value="UniProtKB-EC"/>
</dbReference>
<feature type="compositionally biased region" description="Polar residues" evidence="1">
    <location>
        <begin position="225"/>
        <end position="237"/>
    </location>
</feature>
<dbReference type="EC" id="2.3.1.225" evidence="3"/>
<evidence type="ECO:0000313" key="4">
    <source>
        <dbReference type="Proteomes" id="UP001583193"/>
    </source>
</evidence>
<reference evidence="3 4" key="1">
    <citation type="journal article" date="2024" name="IMA Fungus">
        <title>IMA Genome - F19 : A genome assembly and annotation guide to empower mycologists, including annotated draft genome sequences of Ceratocystis pirilliformis, Diaporthe australafricana, Fusarium ophioides, Paecilomyces lecythidis, and Sporothrix stenoceras.</title>
        <authorList>
            <person name="Aylward J."/>
            <person name="Wilson A.M."/>
            <person name="Visagie C.M."/>
            <person name="Spraker J."/>
            <person name="Barnes I."/>
            <person name="Buitendag C."/>
            <person name="Ceriani C."/>
            <person name="Del Mar Angel L."/>
            <person name="du Plessis D."/>
            <person name="Fuchs T."/>
            <person name="Gasser K."/>
            <person name="Kramer D."/>
            <person name="Li W."/>
            <person name="Munsamy K."/>
            <person name="Piso A."/>
            <person name="Price J.L."/>
            <person name="Sonnekus B."/>
            <person name="Thomas C."/>
            <person name="van der Nest A."/>
            <person name="van Dijk A."/>
            <person name="van Heerden A."/>
            <person name="van Vuuren N."/>
            <person name="Yilmaz N."/>
            <person name="Duong T.A."/>
            <person name="van der Merwe N.A."/>
            <person name="Wingfield M.J."/>
            <person name="Wingfield B.D."/>
        </authorList>
    </citation>
    <scope>NUCLEOTIDE SEQUENCE [LARGE SCALE GENOMIC DNA]</scope>
    <source>
        <strain evidence="3 4">CMW 18167</strain>
    </source>
</reference>
<evidence type="ECO:0000313" key="3">
    <source>
        <dbReference type="EMBL" id="KAL1878880.1"/>
    </source>
</evidence>
<organism evidence="3 4">
    <name type="scientific">Paecilomyces lecythidis</name>
    <dbReference type="NCBI Taxonomy" id="3004212"/>
    <lineage>
        <taxon>Eukaryota</taxon>
        <taxon>Fungi</taxon>
        <taxon>Dikarya</taxon>
        <taxon>Ascomycota</taxon>
        <taxon>Pezizomycotina</taxon>
        <taxon>Eurotiomycetes</taxon>
        <taxon>Eurotiomycetidae</taxon>
        <taxon>Eurotiales</taxon>
        <taxon>Thermoascaceae</taxon>
        <taxon>Paecilomyces</taxon>
    </lineage>
</organism>
<accession>A0ABR3XT53</accession>
<name>A0ABR3XT53_9EURO</name>
<gene>
    <name evidence="3" type="primary">PFA5_2</name>
    <name evidence="3" type="ORF">Plec18167_004175</name>
</gene>
<sequence>MCACFFGLFTGGMTLSSLQLAMNNLTTIENIDHRTKVWTLAIHIPRPHDISIDPQTQWAATFPTVTYPAQRNAALLRGQDLKPEDRRVFAILRTQPGENPWDLGSPLKNLQQVMGYTAADWLLPLKRSPCADHSSLESAFALGPVVQKLKQEAGLAPPPEQPTNAAVNGHQAPVGERSNGKKAYRLSRSFSSQSQLSDGIGPALPPHAHHAQHHSHDGRLHRPIQPSSVYSRSTGDF</sequence>
<feature type="chain" id="PRO_5046506279" evidence="2">
    <location>
        <begin position="17"/>
        <end position="237"/>
    </location>
</feature>
<dbReference type="EMBL" id="JAVDPF010000011">
    <property type="protein sequence ID" value="KAL1878880.1"/>
    <property type="molecule type" value="Genomic_DNA"/>
</dbReference>